<keyword evidence="2" id="KW-0507">mRNA processing</keyword>
<dbReference type="PANTHER" id="PTHR17204:SF5">
    <property type="entry name" value="PRE-MRNA-PROCESSING FACTOR 39"/>
    <property type="match status" value="1"/>
</dbReference>
<dbReference type="VEuPathDB" id="FungiDB:B9J08_000161"/>
<dbReference type="Pfam" id="PF23240">
    <property type="entry name" value="HAT_PRP39_N"/>
    <property type="match status" value="1"/>
</dbReference>
<keyword evidence="5" id="KW-0539">Nucleus</keyword>
<dbReference type="SUPFAM" id="SSF48452">
    <property type="entry name" value="TPR-like"/>
    <property type="match status" value="1"/>
</dbReference>
<keyword evidence="3" id="KW-0677">Repeat</keyword>
<dbReference type="VEuPathDB" id="FungiDB:CJI97_000164"/>
<evidence type="ECO:0000256" key="6">
    <source>
        <dbReference type="ARBA" id="ARBA00038019"/>
    </source>
</evidence>
<protein>
    <recommendedName>
        <fullName evidence="10">Suppressor of forked domain-containing protein</fullName>
    </recommendedName>
</protein>
<dbReference type="EMBL" id="LGST01000018">
    <property type="protein sequence ID" value="KNE00614.1"/>
    <property type="molecule type" value="Genomic_DNA"/>
</dbReference>
<evidence type="ECO:0000256" key="7">
    <source>
        <dbReference type="SAM" id="MobiDB-lite"/>
    </source>
</evidence>
<evidence type="ECO:0000256" key="5">
    <source>
        <dbReference type="ARBA" id="ARBA00023242"/>
    </source>
</evidence>
<evidence type="ECO:0000256" key="3">
    <source>
        <dbReference type="ARBA" id="ARBA00022737"/>
    </source>
</evidence>
<sequence>MPDIPEIPNDLKSELGSETLATESRLDDFLSRPKSRDSWRGPSSHGPQDINNIDEWDKCIRDAEEAWKAFEGPEDQKVKLAATALHLYKLLLARFPFLTELWRRFLIFTYKVSGLRDSIAVFRLATEEFSQSVSLWVEYLEALLSAGEEYADAHGIDKEFIRAERCIGHNFNSDPFWDLYISHTSKKDDPKHLLDLYLTLIRIPLYQYARYYNQFTEMNKVFDVSEIITDEVQLNERLKAFGKNSASELSALEKQQIIDNYTNSIFTETQRQVNEKWKFESALNVQDFYPSLASEIAEPWLTYLDHEVNILKSLVDGERKGHHCRIVKNLFERSIVPNCFSKRIWSRYVEFAQSYLEFEETKAIYDKAVFKFVPLDEPEIRMKYKSFLMDHGKFDTCNEYIFDLLKIYSGSTGSHIYAKNAYVYSLRLLMELWTESVDHKSLESALESIVFGYFDKVDRYRKSTSPAETQNDVKAKYDLKQVFITLLAKLVNDDGMSVVTVAYLKLLEAAGDAVKIRTFFNKYAQEFVFSYSVQFWKFFVEFEGYNQVNLINLRSIINYIKERSSLPQRAVEAFLDIYHEVICDNLKMAMILKGPNNEDLHDTLIYHDLEKSHGVFGNASAARRMANNNSYIRDLEAQRSAKNNSSHYSPSNFNREQEYRRFAKRHVIHPGIFQDIPEKISPTEDEKFISLLDDNAKIPPPPKYKNVDKAFGPVKYPEE</sequence>
<comment type="caution">
    <text evidence="8">The sequence shown here is derived from an EMBL/GenBank/DDBJ whole genome shotgun (WGS) entry which is preliminary data.</text>
</comment>
<evidence type="ECO:0000313" key="8">
    <source>
        <dbReference type="EMBL" id="KNE00614.1"/>
    </source>
</evidence>
<dbReference type="Proteomes" id="UP000037122">
    <property type="component" value="Unassembled WGS sequence"/>
</dbReference>
<dbReference type="SMART" id="SM00386">
    <property type="entry name" value="HAT"/>
    <property type="match status" value="5"/>
</dbReference>
<proteinExistence type="inferred from homology"/>
<dbReference type="VEuPathDB" id="FungiDB:CJJ09_002136"/>
<evidence type="ECO:0000313" key="9">
    <source>
        <dbReference type="Proteomes" id="UP000037122"/>
    </source>
</evidence>
<dbReference type="InterPro" id="IPR011990">
    <property type="entry name" value="TPR-like_helical_dom_sf"/>
</dbReference>
<comment type="subcellular location">
    <subcellularLocation>
        <location evidence="1">Nucleus</location>
    </subcellularLocation>
</comment>
<dbReference type="VEuPathDB" id="FungiDB:CJI96_0001594"/>
<evidence type="ECO:0000256" key="1">
    <source>
        <dbReference type="ARBA" id="ARBA00004123"/>
    </source>
</evidence>
<accession>A0A0L0P2U7</accession>
<dbReference type="Pfam" id="PF23241">
    <property type="entry name" value="HAT_PRP39_C"/>
    <property type="match status" value="1"/>
</dbReference>
<dbReference type="GO" id="GO:0000243">
    <property type="term" value="C:commitment complex"/>
    <property type="evidence" value="ECO:0007669"/>
    <property type="project" value="TreeGrafter"/>
</dbReference>
<dbReference type="InterPro" id="IPR059164">
    <property type="entry name" value="HAT_PRP39_C"/>
</dbReference>
<dbReference type="PANTHER" id="PTHR17204">
    <property type="entry name" value="PRE-MRNA PROCESSING PROTEIN PRP39-RELATED"/>
    <property type="match status" value="1"/>
</dbReference>
<organism evidence="8 9">
    <name type="scientific">Candidozyma auris</name>
    <name type="common">Yeast</name>
    <name type="synonym">Candida auris</name>
    <dbReference type="NCBI Taxonomy" id="498019"/>
    <lineage>
        <taxon>Eukaryota</taxon>
        <taxon>Fungi</taxon>
        <taxon>Dikarya</taxon>
        <taxon>Ascomycota</taxon>
        <taxon>Saccharomycotina</taxon>
        <taxon>Pichiomycetes</taxon>
        <taxon>Metschnikowiaceae</taxon>
        <taxon>Candidozyma</taxon>
    </lineage>
</organism>
<dbReference type="GO" id="GO:0030627">
    <property type="term" value="F:pre-mRNA 5'-splice site binding"/>
    <property type="evidence" value="ECO:0007669"/>
    <property type="project" value="TreeGrafter"/>
</dbReference>
<dbReference type="InterPro" id="IPR003107">
    <property type="entry name" value="HAT"/>
</dbReference>
<dbReference type="VEuPathDB" id="FungiDB:CJJ07_001202"/>
<dbReference type="VEuPathDB" id="FungiDB:QG37_02651"/>
<feature type="region of interest" description="Disordered" evidence="7">
    <location>
        <begin position="693"/>
        <end position="719"/>
    </location>
</feature>
<keyword evidence="4" id="KW-0508">mRNA splicing</keyword>
<reference evidence="9" key="1">
    <citation type="journal article" date="2015" name="BMC Genomics">
        <title>Draft genome of a commonly misdiagnosed multidrug resistant pathogen Candida auris.</title>
        <authorList>
            <person name="Chatterjee S."/>
            <person name="Alampalli S.V."/>
            <person name="Nageshan R.K."/>
            <person name="Chettiar S.T."/>
            <person name="Joshi S."/>
            <person name="Tatu U.S."/>
        </authorList>
    </citation>
    <scope>NUCLEOTIDE SEQUENCE [LARGE SCALE GENOMIC DNA]</scope>
    <source>
        <strain evidence="9">6684</strain>
    </source>
</reference>
<feature type="compositionally biased region" description="Basic and acidic residues" evidence="7">
    <location>
        <begin position="25"/>
        <end position="39"/>
    </location>
</feature>
<feature type="region of interest" description="Disordered" evidence="7">
    <location>
        <begin position="25"/>
        <end position="52"/>
    </location>
</feature>
<evidence type="ECO:0000256" key="2">
    <source>
        <dbReference type="ARBA" id="ARBA00022664"/>
    </source>
</evidence>
<dbReference type="GO" id="GO:0000395">
    <property type="term" value="P:mRNA 5'-splice site recognition"/>
    <property type="evidence" value="ECO:0007669"/>
    <property type="project" value="TreeGrafter"/>
</dbReference>
<dbReference type="GO" id="GO:0071004">
    <property type="term" value="C:U2-type prespliceosome"/>
    <property type="evidence" value="ECO:0007669"/>
    <property type="project" value="TreeGrafter"/>
</dbReference>
<name>A0A0L0P2U7_CANAR</name>
<comment type="similarity">
    <text evidence="6">Belongs to the PRP39 family.</text>
</comment>
<dbReference type="AlphaFoldDB" id="A0A0L0P2U7"/>
<evidence type="ECO:0000256" key="4">
    <source>
        <dbReference type="ARBA" id="ARBA00023187"/>
    </source>
</evidence>
<dbReference type="GO" id="GO:0005685">
    <property type="term" value="C:U1 snRNP"/>
    <property type="evidence" value="ECO:0007669"/>
    <property type="project" value="TreeGrafter"/>
</dbReference>
<evidence type="ECO:0008006" key="10">
    <source>
        <dbReference type="Google" id="ProtNLM"/>
    </source>
</evidence>
<gene>
    <name evidence="8" type="ORF">QG37_02651</name>
</gene>
<dbReference type="Gene3D" id="1.25.40.10">
    <property type="entry name" value="Tetratricopeptide repeat domain"/>
    <property type="match status" value="2"/>
</dbReference>